<dbReference type="PANTHER" id="PTHR47637">
    <property type="entry name" value="CHAPERONE SURA"/>
    <property type="match status" value="1"/>
</dbReference>
<keyword evidence="1" id="KW-0732">Signal</keyword>
<sequence>MTIGLKREISAGGIRLALLIAVVAASLFHGGTAIANKIAIVVNDRVITTLDLQRRSKLLQLQRQKGNLKEKAKEQMIEQALKLSEADRLGYNISDAQVNAAFTRFAKGNKMSDKQMEKALDQTGVGADHFKEFIKTQMTWPKLVEARFSTSGGRMSTEELVKNMLERGGEKPTTTEYILQQVIFVVPQSKRSAILNRRKKEASNMRSRFVGCDSSHEFAKGLLDVSVRDLGRVMQPELPKNWKAAVEKTPEGGTTPVQVTEQGVEFIAVCRARQVSDDLAAEMVFRSEKQDSGESNANSEKFLKELQEKARISYH</sequence>
<evidence type="ECO:0000256" key="2">
    <source>
        <dbReference type="ARBA" id="ARBA00023110"/>
    </source>
</evidence>
<dbReference type="GO" id="GO:0003755">
    <property type="term" value="F:peptidyl-prolyl cis-trans isomerase activity"/>
    <property type="evidence" value="ECO:0007669"/>
    <property type="project" value="UniProtKB-KW"/>
</dbReference>
<dbReference type="InterPro" id="IPR015391">
    <property type="entry name" value="SurA_N"/>
</dbReference>
<name>A0AAE3D1H7_9HYPH</name>
<dbReference type="AlphaFoldDB" id="A0AAE3D1H7"/>
<dbReference type="Pfam" id="PF09312">
    <property type="entry name" value="SurA_N"/>
    <property type="match status" value="1"/>
</dbReference>
<keyword evidence="4" id="KW-0413">Isomerase</keyword>
<dbReference type="InterPro" id="IPR027304">
    <property type="entry name" value="Trigger_fact/SurA_dom_sf"/>
</dbReference>
<dbReference type="Proteomes" id="UP001196509">
    <property type="component" value="Unassembled WGS sequence"/>
</dbReference>
<evidence type="ECO:0000256" key="1">
    <source>
        <dbReference type="ARBA" id="ARBA00022729"/>
    </source>
</evidence>
<dbReference type="EMBL" id="JAICBX010000004">
    <property type="protein sequence ID" value="MBW8639635.1"/>
    <property type="molecule type" value="Genomic_DNA"/>
</dbReference>
<protein>
    <submittedName>
        <fullName evidence="4">Peptidylprolyl isomerase</fullName>
    </submittedName>
</protein>
<feature type="domain" description="SurA N-terminal" evidence="3">
    <location>
        <begin position="36"/>
        <end position="139"/>
    </location>
</feature>
<accession>A0AAE3D1H7</accession>
<keyword evidence="2" id="KW-0697">Rotamase</keyword>
<dbReference type="PANTHER" id="PTHR47637:SF1">
    <property type="entry name" value="CHAPERONE SURA"/>
    <property type="match status" value="1"/>
</dbReference>
<proteinExistence type="predicted"/>
<evidence type="ECO:0000259" key="3">
    <source>
        <dbReference type="Pfam" id="PF09312"/>
    </source>
</evidence>
<comment type="caution">
    <text evidence="4">The sequence shown here is derived from an EMBL/GenBank/DDBJ whole genome shotgun (WGS) entry which is preliminary data.</text>
</comment>
<reference evidence="4" key="1">
    <citation type="submission" date="2021-08" db="EMBL/GenBank/DDBJ databases">
        <title>Hoeflea bacterium WL0058 sp. nov., isolated from the sediment.</title>
        <authorList>
            <person name="Wang L."/>
            <person name="Zhang D."/>
        </authorList>
    </citation>
    <scope>NUCLEOTIDE SEQUENCE</scope>
    <source>
        <strain evidence="4">WL0058</strain>
    </source>
</reference>
<keyword evidence="5" id="KW-1185">Reference proteome</keyword>
<organism evidence="4 5">
    <name type="scientific">Flavimaribacter sediminis</name>
    <dbReference type="NCBI Taxonomy" id="2865987"/>
    <lineage>
        <taxon>Bacteria</taxon>
        <taxon>Pseudomonadati</taxon>
        <taxon>Pseudomonadota</taxon>
        <taxon>Alphaproteobacteria</taxon>
        <taxon>Hyphomicrobiales</taxon>
        <taxon>Rhizobiaceae</taxon>
        <taxon>Flavimaribacter</taxon>
    </lineage>
</organism>
<gene>
    <name evidence="4" type="ORF">K1W69_20750</name>
</gene>
<evidence type="ECO:0000313" key="5">
    <source>
        <dbReference type="Proteomes" id="UP001196509"/>
    </source>
</evidence>
<dbReference type="RefSeq" id="WP_220230350.1">
    <property type="nucleotide sequence ID" value="NZ_JAICBX010000004.1"/>
</dbReference>
<dbReference type="Gene3D" id="1.10.4030.10">
    <property type="entry name" value="Porin chaperone SurA, peptide-binding domain"/>
    <property type="match status" value="1"/>
</dbReference>
<dbReference type="InterPro" id="IPR050280">
    <property type="entry name" value="OMP_Chaperone_SurA"/>
</dbReference>
<evidence type="ECO:0000313" key="4">
    <source>
        <dbReference type="EMBL" id="MBW8639635.1"/>
    </source>
</evidence>
<dbReference type="SUPFAM" id="SSF109998">
    <property type="entry name" value="Triger factor/SurA peptide-binding domain-like"/>
    <property type="match status" value="1"/>
</dbReference>